<dbReference type="OrthoDB" id="48459at2759"/>
<proteinExistence type="predicted"/>
<keyword evidence="3" id="KW-1185">Reference proteome</keyword>
<name>A0A9N8E7Y0_9STRA</name>
<feature type="region of interest" description="Disordered" evidence="1">
    <location>
        <begin position="112"/>
        <end position="140"/>
    </location>
</feature>
<gene>
    <name evidence="2" type="ORF">SEMRO_767_G199440.1</name>
</gene>
<sequence>MLVEFSPWETTDTSLRLSLSSKRKRPRVGLSTSSSLDNDFSIAGSFITTKAGRRKNRDSRNVLAITSSHRVSVLVSNSKGFAAGAPKTEALDSSYSLRENSRMQYSCRPGKATAFLPSSQENANDSPGKKKKNDNATSKIPAVLDAKNDRLWALQNGNKRLVIWDAQSEGPDPKGKGSCDLKETALSMDLLPSGVIIGTLESGSIFYAFVSDTNTSVKCHYIPQTNSLQEKKLRHAGSFVCIPGISSPPSSGTKRKASKKSSSEPGDVVYLYQIFVDDSTATVIRSELPATAVNDGDNKQIMASGKRKVASLSLVPSGSDEQSSSFLIEDANLIKSTMTNPETATLYFRVHSTHSDNGSSNNHYCCSIQLQTATLSHPPFPVPCRPQHIAMVTPKLLAIGAKKQIQLCDALTGVPVHTEALPPGLLDHDDDDDDWKMLADTRKGLLVVLYCQGEQLKATKTLLQQEDDLDAPSSPSLSQMSLAARLSASLGASAQKPIVWTKSSKLLSFDQKESGAAVHVEQGVEEGLKIMQDLESMILRRKRDGYKAGRLVDTYNGAVKKVLQQPTTCGVSPNGKGTAKNDAQAGASERINGIHDDGKNGMHRSGVKGKDNGSLSPADVGSRKVSLSDASSDLHSVTTDKCQLPLSFVDATTTIVLGLLDEATASSSKFPKSSVTINEDCCSVLGSLIQTGKVSARKHFDDSGDMRRGHYFAKLLSKMGCKRTQKGRLYSPVDAMLDMLSHCADISEAQMVTMLHFMLCRSRPDDIARAFCDSASLPEKHRYKKLGTRYLELAADPQTDKKDESDKLKGQLVVAGASFLLEKVLTYSHANPTLLCCALRDTLSVGQESRLLLRLLNDVALSQSALLESKVDLLGSSIQWIQALFDAVADKTSLAQDLDLEHLRDTLERATQQTELLIDLEPPLDQALQSISSEKARAKKKRRKIISSASDEQSAPPYSVERLTL</sequence>
<comment type="caution">
    <text evidence="2">The sequence shown here is derived from an EMBL/GenBank/DDBJ whole genome shotgun (WGS) entry which is preliminary data.</text>
</comment>
<dbReference type="EMBL" id="CAICTM010000766">
    <property type="protein sequence ID" value="CAB9516197.1"/>
    <property type="molecule type" value="Genomic_DNA"/>
</dbReference>
<evidence type="ECO:0000256" key="1">
    <source>
        <dbReference type="SAM" id="MobiDB-lite"/>
    </source>
</evidence>
<accession>A0A9N8E7Y0</accession>
<dbReference type="Proteomes" id="UP001153069">
    <property type="component" value="Unassembled WGS sequence"/>
</dbReference>
<protein>
    <submittedName>
        <fullName evidence="2">Uncharacterized protein</fullName>
    </submittedName>
</protein>
<feature type="region of interest" description="Disordered" evidence="1">
    <location>
        <begin position="591"/>
        <end position="624"/>
    </location>
</feature>
<evidence type="ECO:0000313" key="2">
    <source>
        <dbReference type="EMBL" id="CAB9516197.1"/>
    </source>
</evidence>
<dbReference type="AlphaFoldDB" id="A0A9N8E7Y0"/>
<organism evidence="2 3">
    <name type="scientific">Seminavis robusta</name>
    <dbReference type="NCBI Taxonomy" id="568900"/>
    <lineage>
        <taxon>Eukaryota</taxon>
        <taxon>Sar</taxon>
        <taxon>Stramenopiles</taxon>
        <taxon>Ochrophyta</taxon>
        <taxon>Bacillariophyta</taxon>
        <taxon>Bacillariophyceae</taxon>
        <taxon>Bacillariophycidae</taxon>
        <taxon>Naviculales</taxon>
        <taxon>Naviculaceae</taxon>
        <taxon>Seminavis</taxon>
    </lineage>
</organism>
<feature type="compositionally biased region" description="Polar residues" evidence="1">
    <location>
        <begin position="116"/>
        <end position="125"/>
    </location>
</feature>
<evidence type="ECO:0000313" key="3">
    <source>
        <dbReference type="Proteomes" id="UP001153069"/>
    </source>
</evidence>
<reference evidence="2" key="1">
    <citation type="submission" date="2020-06" db="EMBL/GenBank/DDBJ databases">
        <authorList>
            <consortium name="Plant Systems Biology data submission"/>
        </authorList>
    </citation>
    <scope>NUCLEOTIDE SEQUENCE</scope>
    <source>
        <strain evidence="2">D6</strain>
    </source>
</reference>
<feature type="region of interest" description="Disordered" evidence="1">
    <location>
        <begin position="942"/>
        <end position="965"/>
    </location>
</feature>